<dbReference type="SUPFAM" id="SSF51690">
    <property type="entry name" value="Nicotinate/Quinolinate PRTase C-terminal domain-like"/>
    <property type="match status" value="1"/>
</dbReference>
<dbReference type="PATRIC" id="fig|545.12.peg.1254"/>
<dbReference type="EMBL" id="LK931336">
    <property type="protein sequence ID" value="CDZ83148.1"/>
    <property type="molecule type" value="Genomic_DNA"/>
</dbReference>
<dbReference type="InterPro" id="IPR006242">
    <property type="entry name" value="ModD"/>
</dbReference>
<proteinExistence type="inferred from homology"/>
<reference evidence="8" key="1">
    <citation type="submission" date="2014-06" db="EMBL/GenBank/DDBJ databases">
        <authorList>
            <person name="Urmite Genomes Urmite Genomes"/>
        </authorList>
    </citation>
    <scope>NUCLEOTIDE SEQUENCE</scope>
</reference>
<dbReference type="GO" id="GO:0004514">
    <property type="term" value="F:nicotinate-nucleotide diphosphorylase (carboxylating) activity"/>
    <property type="evidence" value="ECO:0007669"/>
    <property type="project" value="InterPro"/>
</dbReference>
<dbReference type="Gene3D" id="3.20.20.70">
    <property type="entry name" value="Aldolase class I"/>
    <property type="match status" value="1"/>
</dbReference>
<dbReference type="InterPro" id="IPR036068">
    <property type="entry name" value="Nicotinate_pribotase-like_C"/>
</dbReference>
<dbReference type="PANTHER" id="PTHR32179:SF4">
    <property type="entry name" value="PYROPHOSPHORYLASE MODD-RELATED"/>
    <property type="match status" value="1"/>
</dbReference>
<dbReference type="Pfam" id="PF02749">
    <property type="entry name" value="QRPTase_N"/>
    <property type="match status" value="1"/>
</dbReference>
<dbReference type="Gene3D" id="3.90.1170.20">
    <property type="entry name" value="Quinolinate phosphoribosyl transferase, N-terminal domain"/>
    <property type="match status" value="1"/>
</dbReference>
<organism evidence="8">
    <name type="scientific">Citrobacter koseri</name>
    <name type="common">Citrobacter diversus</name>
    <dbReference type="NCBI Taxonomy" id="545"/>
    <lineage>
        <taxon>Bacteria</taxon>
        <taxon>Pseudomonadati</taxon>
        <taxon>Pseudomonadota</taxon>
        <taxon>Gammaproteobacteria</taxon>
        <taxon>Enterobacterales</taxon>
        <taxon>Enterobacteriaceae</taxon>
        <taxon>Citrobacter</taxon>
    </lineage>
</organism>
<evidence type="ECO:0000256" key="3">
    <source>
        <dbReference type="ARBA" id="ARBA00022676"/>
    </source>
</evidence>
<dbReference type="GO" id="GO:0034213">
    <property type="term" value="P:quinolinate catabolic process"/>
    <property type="evidence" value="ECO:0007669"/>
    <property type="project" value="TreeGrafter"/>
</dbReference>
<dbReference type="CDD" id="cd01573">
    <property type="entry name" value="modD_like"/>
    <property type="match status" value="1"/>
</dbReference>
<dbReference type="InterPro" id="IPR013785">
    <property type="entry name" value="Aldolase_TIM"/>
</dbReference>
<dbReference type="InterPro" id="IPR002638">
    <property type="entry name" value="Quinolinate_PRibosylTrfase_C"/>
</dbReference>
<keyword evidence="3 5" id="KW-0328">Glycosyltransferase</keyword>
<dbReference type="GO" id="GO:0005737">
    <property type="term" value="C:cytoplasm"/>
    <property type="evidence" value="ECO:0007669"/>
    <property type="project" value="TreeGrafter"/>
</dbReference>
<dbReference type="AlphaFoldDB" id="A0A078LGV3"/>
<sequence length="285" mass="30510">MIYFSHAQTDALLLEDIQGGDLTTRALGIGSLPGRMTFRHRQGGCVSGIAVARQMLQSLGLTVLEQMNDGERAAAGQRLISVSGNAAALHQGWKAVQNVLEWSCGVSHYLDSMLHILHSRYPDGQIACTRKAIPGTRLLAAQAVLAAGGIIHRAGCAETVLLFANHRRFLAPGNDWAGAISQLRRHAPEKKIVVEADTPEEALEALRAGPDVLQLDKFTPHQAAEVARTAPSLAPHCTLALTGGINLATLASYLDCGIRLFITSAPYYAPPMDINVILNPDESDI</sequence>
<feature type="domain" description="Quinolinate phosphoribosyl transferase C-terminal" evidence="6">
    <location>
        <begin position="119"/>
        <end position="276"/>
    </location>
</feature>
<keyword evidence="4 5" id="KW-0808">Transferase</keyword>
<protein>
    <recommendedName>
        <fullName evidence="2">Putative pyrophosphorylase ModD</fullName>
    </recommendedName>
</protein>
<comment type="similarity">
    <text evidence="1 5">Belongs to the NadC/ModD family.</text>
</comment>
<dbReference type="SUPFAM" id="SSF54675">
    <property type="entry name" value="Nicotinate/Quinolinate PRTase N-terminal domain-like"/>
    <property type="match status" value="1"/>
</dbReference>
<evidence type="ECO:0000256" key="1">
    <source>
        <dbReference type="ARBA" id="ARBA00009400"/>
    </source>
</evidence>
<dbReference type="PANTHER" id="PTHR32179">
    <property type="entry name" value="NICOTINATE-NUCLEOTIDE PYROPHOSPHORYLASE [CARBOXYLATING]"/>
    <property type="match status" value="1"/>
</dbReference>
<evidence type="ECO:0000259" key="7">
    <source>
        <dbReference type="Pfam" id="PF02749"/>
    </source>
</evidence>
<evidence type="ECO:0000313" key="8">
    <source>
        <dbReference type="EMBL" id="CDZ83148.1"/>
    </source>
</evidence>
<evidence type="ECO:0000259" key="6">
    <source>
        <dbReference type="Pfam" id="PF01729"/>
    </source>
</evidence>
<evidence type="ECO:0000256" key="5">
    <source>
        <dbReference type="PIRNR" id="PIRNR006250"/>
    </source>
</evidence>
<dbReference type="GO" id="GO:0009435">
    <property type="term" value="P:NAD+ biosynthetic process"/>
    <property type="evidence" value="ECO:0007669"/>
    <property type="project" value="InterPro"/>
</dbReference>
<dbReference type="FunFam" id="3.20.20.70:FF:000030">
    <property type="entry name" value="Nicotinate-nucleotide pyrophosphorylase, carboxylating"/>
    <property type="match status" value="1"/>
</dbReference>
<dbReference type="InterPro" id="IPR027277">
    <property type="entry name" value="NadC/ModD"/>
</dbReference>
<dbReference type="PIRSF" id="PIRSF006250">
    <property type="entry name" value="NadC_ModD"/>
    <property type="match status" value="1"/>
</dbReference>
<evidence type="ECO:0000256" key="2">
    <source>
        <dbReference type="ARBA" id="ARBA00019205"/>
    </source>
</evidence>
<dbReference type="InterPro" id="IPR037128">
    <property type="entry name" value="Quinolinate_PRibosylTase_N_sf"/>
</dbReference>
<dbReference type="InterPro" id="IPR022412">
    <property type="entry name" value="Quinolinate_PRibosylTrfase_N"/>
</dbReference>
<gene>
    <name evidence="8" type="ORF">BN1086_01256</name>
</gene>
<dbReference type="Pfam" id="PF01729">
    <property type="entry name" value="QRPTase_C"/>
    <property type="match status" value="1"/>
</dbReference>
<evidence type="ECO:0000256" key="4">
    <source>
        <dbReference type="ARBA" id="ARBA00022679"/>
    </source>
</evidence>
<dbReference type="NCBIfam" id="TIGR01334">
    <property type="entry name" value="modD"/>
    <property type="match status" value="1"/>
</dbReference>
<feature type="domain" description="Quinolinate phosphoribosyl transferase N-terminal" evidence="7">
    <location>
        <begin position="21"/>
        <end position="104"/>
    </location>
</feature>
<accession>A0A078LGV3</accession>
<name>A0A078LGV3_CITKO</name>